<dbReference type="Proteomes" id="UP000316545">
    <property type="component" value="Unassembled WGS sequence"/>
</dbReference>
<proteinExistence type="predicted"/>
<dbReference type="RefSeq" id="WP_145615369.1">
    <property type="nucleotide sequence ID" value="NZ_VITO01000002.1"/>
</dbReference>
<dbReference type="PANTHER" id="PTHR13696">
    <property type="entry name" value="P-LOOP CONTAINING NUCLEOSIDE TRIPHOSPHATE HYDROLASE"/>
    <property type="match status" value="1"/>
</dbReference>
<comment type="caution">
    <text evidence="2">The sequence shown here is derived from an EMBL/GenBank/DDBJ whole genome shotgun (WGS) entry which is preliminary data.</text>
</comment>
<dbReference type="AlphaFoldDB" id="A0A560G9C5"/>
<reference evidence="2 3" key="1">
    <citation type="submission" date="2019-06" db="EMBL/GenBank/DDBJ databases">
        <title>Genomic Encyclopedia of Type Strains, Phase IV (KMG-V): Genome sequencing to study the core and pangenomes of soil and plant-associated prokaryotes.</title>
        <authorList>
            <person name="Whitman W."/>
        </authorList>
    </citation>
    <scope>NUCLEOTIDE SEQUENCE [LARGE SCALE GENOMIC DNA]</scope>
    <source>
        <strain evidence="2 3">BR 11865</strain>
    </source>
</reference>
<feature type="domain" description="CobQ/CobB/MinD/ParA nucleotide binding" evidence="1">
    <location>
        <begin position="3"/>
        <end position="185"/>
    </location>
</feature>
<dbReference type="InterPro" id="IPR050678">
    <property type="entry name" value="DNA_Partitioning_ATPase"/>
</dbReference>
<dbReference type="CDD" id="cd02042">
    <property type="entry name" value="ParAB_family"/>
    <property type="match status" value="1"/>
</dbReference>
<name>A0A560G9C5_9PROT</name>
<dbReference type="InterPro" id="IPR002586">
    <property type="entry name" value="CobQ/CobB/MinD/ParA_Nub-bd_dom"/>
</dbReference>
<dbReference type="Gene3D" id="3.40.50.300">
    <property type="entry name" value="P-loop containing nucleotide triphosphate hydrolases"/>
    <property type="match status" value="1"/>
</dbReference>
<dbReference type="PIRSF" id="PIRSF009320">
    <property type="entry name" value="Nuc_binding_HP_1000"/>
    <property type="match status" value="1"/>
</dbReference>
<evidence type="ECO:0000313" key="2">
    <source>
        <dbReference type="EMBL" id="TWB30498.1"/>
    </source>
</evidence>
<dbReference type="NCBIfam" id="NF041546">
    <property type="entry name" value="ParA_partition"/>
    <property type="match status" value="1"/>
</dbReference>
<keyword evidence="3" id="KW-1185">Reference proteome</keyword>
<dbReference type="Pfam" id="PF01656">
    <property type="entry name" value="CbiA"/>
    <property type="match status" value="1"/>
</dbReference>
<protein>
    <submittedName>
        <fullName evidence="2">Plasmid segregation oscillating ATPase ParF</fullName>
    </submittedName>
</protein>
<sequence length="212" mass="22691">MIVAVLTQKGGAGKTTLALHLAGEWARSGASVLLVDADPQASAQDWAEQRARAGRRRLFGMVGLARETLHREVPDLARGVAHVVIDGPPRTTALVRSALLAAERVLVPVQPSGFDVWASQAMLDLVAEARVYRPELKAHFVVNRRVVRTRIAREVQRAIASLGVPALEASLAQRVIYAEAAGSGLLAREIDRASPAVREVAALAAEVLRGRP</sequence>
<dbReference type="EMBL" id="VITO01000002">
    <property type="protein sequence ID" value="TWB30498.1"/>
    <property type="molecule type" value="Genomic_DNA"/>
</dbReference>
<dbReference type="SUPFAM" id="SSF52540">
    <property type="entry name" value="P-loop containing nucleoside triphosphate hydrolases"/>
    <property type="match status" value="1"/>
</dbReference>
<dbReference type="PANTHER" id="PTHR13696:SF96">
    <property type="entry name" value="COBQ_COBB_MIND_PARA NUCLEOTIDE BINDING DOMAIN-CONTAINING PROTEIN"/>
    <property type="match status" value="1"/>
</dbReference>
<accession>A0A560G9C5</accession>
<gene>
    <name evidence="2" type="ORF">FBZ88_10263</name>
</gene>
<dbReference type="InterPro" id="IPR027417">
    <property type="entry name" value="P-loop_NTPase"/>
</dbReference>
<dbReference type="InterPro" id="IPR048089">
    <property type="entry name" value="McdA"/>
</dbReference>
<evidence type="ECO:0000313" key="3">
    <source>
        <dbReference type="Proteomes" id="UP000316545"/>
    </source>
</evidence>
<organism evidence="2 3">
    <name type="scientific">Nitrospirillum amazonense</name>
    <dbReference type="NCBI Taxonomy" id="28077"/>
    <lineage>
        <taxon>Bacteria</taxon>
        <taxon>Pseudomonadati</taxon>
        <taxon>Pseudomonadota</taxon>
        <taxon>Alphaproteobacteria</taxon>
        <taxon>Rhodospirillales</taxon>
        <taxon>Azospirillaceae</taxon>
        <taxon>Nitrospirillum</taxon>
    </lineage>
</organism>
<evidence type="ECO:0000259" key="1">
    <source>
        <dbReference type="Pfam" id="PF01656"/>
    </source>
</evidence>